<dbReference type="PANTHER" id="PTHR43133:SF8">
    <property type="entry name" value="RNA POLYMERASE SIGMA FACTOR HI_1459-RELATED"/>
    <property type="match status" value="1"/>
</dbReference>
<protein>
    <submittedName>
        <fullName evidence="7">Sigma-70 family RNA polymerase sigma factor</fullName>
    </submittedName>
</protein>
<evidence type="ECO:0000256" key="2">
    <source>
        <dbReference type="ARBA" id="ARBA00023082"/>
    </source>
</evidence>
<dbReference type="GO" id="GO:0006352">
    <property type="term" value="P:DNA-templated transcription initiation"/>
    <property type="evidence" value="ECO:0007669"/>
    <property type="project" value="InterPro"/>
</dbReference>
<dbReference type="GO" id="GO:0003677">
    <property type="term" value="F:DNA binding"/>
    <property type="evidence" value="ECO:0007669"/>
    <property type="project" value="UniProtKB-KW"/>
</dbReference>
<keyword evidence="1" id="KW-0805">Transcription regulation</keyword>
<dbReference type="Pfam" id="PF04542">
    <property type="entry name" value="Sigma70_r2"/>
    <property type="match status" value="1"/>
</dbReference>
<reference evidence="7" key="2">
    <citation type="journal article" date="2021" name="PeerJ">
        <title>Extensive microbial diversity within the chicken gut microbiome revealed by metagenomics and culture.</title>
        <authorList>
            <person name="Gilroy R."/>
            <person name="Ravi A."/>
            <person name="Getino M."/>
            <person name="Pursley I."/>
            <person name="Horton D.L."/>
            <person name="Alikhan N.F."/>
            <person name="Baker D."/>
            <person name="Gharbi K."/>
            <person name="Hall N."/>
            <person name="Watson M."/>
            <person name="Adriaenssens E.M."/>
            <person name="Foster-Nyarko E."/>
            <person name="Jarju S."/>
            <person name="Secka A."/>
            <person name="Antonio M."/>
            <person name="Oren A."/>
            <person name="Chaudhuri R.R."/>
            <person name="La Ragione R."/>
            <person name="Hildebrand F."/>
            <person name="Pallen M.J."/>
        </authorList>
    </citation>
    <scope>NUCLEOTIDE SEQUENCE</scope>
    <source>
        <strain evidence="7">ChiW13-3771</strain>
    </source>
</reference>
<dbReference type="PANTHER" id="PTHR43133">
    <property type="entry name" value="RNA POLYMERASE ECF-TYPE SIGMA FACTO"/>
    <property type="match status" value="1"/>
</dbReference>
<keyword evidence="4" id="KW-0804">Transcription</keyword>
<evidence type="ECO:0000256" key="5">
    <source>
        <dbReference type="SAM" id="Coils"/>
    </source>
</evidence>
<dbReference type="Gene3D" id="1.10.1740.10">
    <property type="match status" value="1"/>
</dbReference>
<reference evidence="7" key="1">
    <citation type="submission" date="2020-10" db="EMBL/GenBank/DDBJ databases">
        <authorList>
            <person name="Gilroy R."/>
        </authorList>
    </citation>
    <scope>NUCLEOTIDE SEQUENCE</scope>
    <source>
        <strain evidence="7">ChiW13-3771</strain>
    </source>
</reference>
<dbReference type="InterPro" id="IPR014284">
    <property type="entry name" value="RNA_pol_sigma-70_dom"/>
</dbReference>
<evidence type="ECO:0000256" key="4">
    <source>
        <dbReference type="ARBA" id="ARBA00023163"/>
    </source>
</evidence>
<keyword evidence="2" id="KW-0731">Sigma factor</keyword>
<dbReference type="NCBIfam" id="TIGR02937">
    <property type="entry name" value="sigma70-ECF"/>
    <property type="match status" value="1"/>
</dbReference>
<accession>A0A9D1JCW3</accession>
<feature type="domain" description="RNA polymerase sigma-70 region 2" evidence="6">
    <location>
        <begin position="7"/>
        <end position="72"/>
    </location>
</feature>
<dbReference type="AlphaFoldDB" id="A0A9D1JCW3"/>
<organism evidence="7 8">
    <name type="scientific">Candidatus Fimimorpha faecalis</name>
    <dbReference type="NCBI Taxonomy" id="2840824"/>
    <lineage>
        <taxon>Bacteria</taxon>
        <taxon>Bacillati</taxon>
        <taxon>Bacillota</taxon>
        <taxon>Clostridia</taxon>
        <taxon>Eubacteriales</taxon>
        <taxon>Candidatus Fimimorpha</taxon>
    </lineage>
</organism>
<gene>
    <name evidence="7" type="ORF">IAC96_05770</name>
</gene>
<dbReference type="Proteomes" id="UP000824201">
    <property type="component" value="Unassembled WGS sequence"/>
</dbReference>
<feature type="coiled-coil region" evidence="5">
    <location>
        <begin position="78"/>
        <end position="105"/>
    </location>
</feature>
<name>A0A9D1JCW3_9FIRM</name>
<dbReference type="SUPFAM" id="SSF88946">
    <property type="entry name" value="Sigma2 domain of RNA polymerase sigma factors"/>
    <property type="match status" value="1"/>
</dbReference>
<dbReference type="InterPro" id="IPR013325">
    <property type="entry name" value="RNA_pol_sigma_r2"/>
</dbReference>
<dbReference type="InterPro" id="IPR039425">
    <property type="entry name" value="RNA_pol_sigma-70-like"/>
</dbReference>
<dbReference type="InterPro" id="IPR007627">
    <property type="entry name" value="RNA_pol_sigma70_r2"/>
</dbReference>
<evidence type="ECO:0000256" key="1">
    <source>
        <dbReference type="ARBA" id="ARBA00023015"/>
    </source>
</evidence>
<comment type="caution">
    <text evidence="7">The sequence shown here is derived from an EMBL/GenBank/DDBJ whole genome shotgun (WGS) entry which is preliminary data.</text>
</comment>
<evidence type="ECO:0000259" key="6">
    <source>
        <dbReference type="Pfam" id="PF04542"/>
    </source>
</evidence>
<dbReference type="EMBL" id="DVHN01000063">
    <property type="protein sequence ID" value="HIR88442.1"/>
    <property type="molecule type" value="Genomic_DNA"/>
</dbReference>
<evidence type="ECO:0000313" key="7">
    <source>
        <dbReference type="EMBL" id="HIR88442.1"/>
    </source>
</evidence>
<proteinExistence type="predicted"/>
<dbReference type="GO" id="GO:0016987">
    <property type="term" value="F:sigma factor activity"/>
    <property type="evidence" value="ECO:0007669"/>
    <property type="project" value="UniProtKB-KW"/>
</dbReference>
<evidence type="ECO:0000256" key="3">
    <source>
        <dbReference type="ARBA" id="ARBA00023125"/>
    </source>
</evidence>
<sequence>MQSMDEIYQKYAKRVYKYLLSLIHNQDVAEELTQETFYQAIQNIDGFDGSCKVSTWLCAIAKNQLRSYQRKHPPLENLEDYDRTIESAETNVMQSLNKLELMKRLHSCPEPFREILYLRIFGNLSFMEETGLDT</sequence>
<keyword evidence="5" id="KW-0175">Coiled coil</keyword>
<keyword evidence="3" id="KW-0238">DNA-binding</keyword>
<evidence type="ECO:0000313" key="8">
    <source>
        <dbReference type="Proteomes" id="UP000824201"/>
    </source>
</evidence>